<accession>A0A375FB22</accession>
<protein>
    <submittedName>
        <fullName evidence="2">Uncharacterized protein</fullName>
    </submittedName>
</protein>
<dbReference type="Proteomes" id="UP000256297">
    <property type="component" value="Plasmid CBM2589_p"/>
</dbReference>
<evidence type="ECO:0000313" key="2">
    <source>
        <dbReference type="EMBL" id="SOY78199.1"/>
    </source>
</evidence>
<evidence type="ECO:0000313" key="3">
    <source>
        <dbReference type="EMBL" id="SPD69191.1"/>
    </source>
</evidence>
<evidence type="ECO:0000313" key="4">
    <source>
        <dbReference type="Proteomes" id="UP000254259"/>
    </source>
</evidence>
<geneLocation type="plasmid" evidence="3">
    <name>CBM2636p</name>
</geneLocation>
<dbReference type="EMBL" id="OFSN01000064">
    <property type="protein sequence ID" value="SOY78199.1"/>
    <property type="molecule type" value="Genomic_DNA"/>
</dbReference>
<evidence type="ECO:0000313" key="1">
    <source>
        <dbReference type="EMBL" id="SOY77263.1"/>
    </source>
</evidence>
<geneLocation type="plasmid" evidence="4">
    <name>cbm2636p</name>
</geneLocation>
<name>A0A375FB22_9BURK</name>
<dbReference type="Proteomes" id="UP000254259">
    <property type="component" value="Plasmid CBM2636p"/>
</dbReference>
<proteinExistence type="predicted"/>
<sequence length="75" mass="8517">MQANVVRGKAFTLHWNNGWGEHYKGAVTLVLRTAPNKERIETYQCDQTRSERALAQADADQLFTLKTNEVVTARP</sequence>
<dbReference type="EMBL" id="OFSP01000074">
    <property type="protein sequence ID" value="SOY77263.1"/>
    <property type="molecule type" value="Genomic_DNA"/>
</dbReference>
<dbReference type="EMBL" id="LT984815">
    <property type="protein sequence ID" value="SPD69191.1"/>
    <property type="molecule type" value="Genomic_DNA"/>
</dbReference>
<dbReference type="AlphaFoldDB" id="A0A375FB22"/>
<gene>
    <name evidence="2" type="ORF">CBM2586_P70015</name>
    <name evidence="1" type="ORF">CBM2589_P60014</name>
    <name evidence="3" type="ORF">CBM2636_P10102</name>
</gene>
<dbReference type="Proteomes" id="UP000257016">
    <property type="component" value="Unassembled WGS sequence"/>
</dbReference>
<keyword evidence="3" id="KW-0614">Plasmid</keyword>
<organism evidence="2">
    <name type="scientific">Cupriavidus taiwanensis</name>
    <dbReference type="NCBI Taxonomy" id="164546"/>
    <lineage>
        <taxon>Bacteria</taxon>
        <taxon>Pseudomonadati</taxon>
        <taxon>Pseudomonadota</taxon>
        <taxon>Betaproteobacteria</taxon>
        <taxon>Burkholderiales</taxon>
        <taxon>Burkholderiaceae</taxon>
        <taxon>Cupriavidus</taxon>
    </lineage>
</organism>
<reference evidence="2 4" key="1">
    <citation type="submission" date="2018-01" db="EMBL/GenBank/DDBJ databases">
        <authorList>
            <person name="Clerissi C."/>
        </authorList>
    </citation>
    <scope>NUCLEOTIDE SEQUENCE</scope>
    <source>
        <strain evidence="2">Cupriavidus taiwanensis LMG 19430</strain>
        <strain evidence="1">Cupriavidus taiwanensis STM 3521</strain>
        <strain evidence="3">Cupriavidus taiwanensis SWF 66322</strain>
        <plasmid evidence="3">CBM2636p</plasmid>
        <plasmid evidence="4">cbm2636p</plasmid>
    </source>
</reference>